<evidence type="ECO:0000256" key="8">
    <source>
        <dbReference type="ARBA" id="ARBA00023055"/>
    </source>
</evidence>
<dbReference type="AlphaFoldDB" id="W6MFI1"/>
<keyword evidence="6" id="KW-0256">Endoplasmic reticulum</keyword>
<dbReference type="PANTHER" id="PTHR46980">
    <property type="entry name" value="TRICALBIN-1-RELATED"/>
    <property type="match status" value="1"/>
</dbReference>
<dbReference type="HOGENOM" id="CLU_001661_1_1_1"/>
<evidence type="ECO:0000256" key="2">
    <source>
        <dbReference type="ARBA" id="ARBA00022448"/>
    </source>
</evidence>
<dbReference type="InterPro" id="IPR037761">
    <property type="entry name" value="C2A_Tricalbin"/>
</dbReference>
<dbReference type="OrthoDB" id="1029639at2759"/>
<dbReference type="GO" id="GO:0005789">
    <property type="term" value="C:endoplasmic reticulum membrane"/>
    <property type="evidence" value="ECO:0007669"/>
    <property type="project" value="UniProtKB-SubCell"/>
</dbReference>
<dbReference type="CDD" id="cd21678">
    <property type="entry name" value="SMP_TCB"/>
    <property type="match status" value="1"/>
</dbReference>
<dbReference type="InterPro" id="IPR037762">
    <property type="entry name" value="C2C_Tricalbin"/>
</dbReference>
<proteinExistence type="predicted"/>
<dbReference type="PIRSF" id="PIRSF037232">
    <property type="entry name" value="Tricalbin"/>
    <property type="match status" value="1"/>
</dbReference>
<dbReference type="InterPro" id="IPR000008">
    <property type="entry name" value="C2_dom"/>
</dbReference>
<accession>W6MFI1</accession>
<dbReference type="PROSITE" id="PS51847">
    <property type="entry name" value="SMP"/>
    <property type="match status" value="1"/>
</dbReference>
<evidence type="ECO:0000256" key="11">
    <source>
        <dbReference type="SAM" id="MobiDB-lite"/>
    </source>
</evidence>
<dbReference type="GO" id="GO:0008289">
    <property type="term" value="F:lipid binding"/>
    <property type="evidence" value="ECO:0007669"/>
    <property type="project" value="UniProtKB-KW"/>
</dbReference>
<gene>
    <name evidence="14" type="ORF">KUCA_T00000307001</name>
</gene>
<feature type="domain" description="C2" evidence="12">
    <location>
        <begin position="510"/>
        <end position="623"/>
    </location>
</feature>
<dbReference type="SMART" id="SM00239">
    <property type="entry name" value="C2"/>
    <property type="match status" value="4"/>
</dbReference>
<feature type="domain" description="SMP-LTD" evidence="13">
    <location>
        <begin position="169"/>
        <end position="372"/>
    </location>
</feature>
<dbReference type="RefSeq" id="XP_022456363.1">
    <property type="nucleotide sequence ID" value="XM_022604835.1"/>
</dbReference>
<evidence type="ECO:0000259" key="13">
    <source>
        <dbReference type="PROSITE" id="PS51847"/>
    </source>
</evidence>
<dbReference type="Proteomes" id="UP000019384">
    <property type="component" value="Unassembled WGS sequence"/>
</dbReference>
<dbReference type="InterPro" id="IPR052455">
    <property type="entry name" value="Tricalbin_domain"/>
</dbReference>
<dbReference type="InterPro" id="IPR017147">
    <property type="entry name" value="Tricalbin"/>
</dbReference>
<dbReference type="Pfam" id="PF00168">
    <property type="entry name" value="C2"/>
    <property type="match status" value="4"/>
</dbReference>
<feature type="region of interest" description="Disordered" evidence="11">
    <location>
        <begin position="802"/>
        <end position="827"/>
    </location>
</feature>
<reference evidence="14" key="2">
    <citation type="submission" date="2014-02" db="EMBL/GenBank/DDBJ databases">
        <title>Complete DNA sequence of /Kuraishia capsulata/ illustrates novel genomic features among budding yeasts (/Saccharomycotina/).</title>
        <authorList>
            <person name="Morales L."/>
            <person name="Noel B."/>
            <person name="Porcel B."/>
            <person name="Marcet-Houben M."/>
            <person name="Hullo M-F."/>
            <person name="Sacerdot C."/>
            <person name="Tekaia F."/>
            <person name="Leh-Louis V."/>
            <person name="Despons L."/>
            <person name="Khanna V."/>
            <person name="Aury J-M."/>
            <person name="Barbe V."/>
            <person name="Couloux A."/>
            <person name="Labadie K."/>
            <person name="Pelletier E."/>
            <person name="Souciet J-L."/>
            <person name="Boekhout T."/>
            <person name="Gabaldon T."/>
            <person name="Wincker P."/>
            <person name="Dujon B."/>
        </authorList>
    </citation>
    <scope>NUCLEOTIDE SEQUENCE</scope>
    <source>
        <strain evidence="14">CBS 1993</strain>
    </source>
</reference>
<evidence type="ECO:0000313" key="14">
    <source>
        <dbReference type="EMBL" id="CDK24346.1"/>
    </source>
</evidence>
<dbReference type="Pfam" id="PF25669">
    <property type="entry name" value="SMP_MUG190-like"/>
    <property type="match status" value="1"/>
</dbReference>
<dbReference type="PANTHER" id="PTHR46980:SF2">
    <property type="entry name" value="TRICALBIN-1-RELATED"/>
    <property type="match status" value="1"/>
</dbReference>
<dbReference type="Gene3D" id="2.60.40.150">
    <property type="entry name" value="C2 domain"/>
    <property type="match status" value="4"/>
</dbReference>
<dbReference type="GO" id="GO:0006869">
    <property type="term" value="P:lipid transport"/>
    <property type="evidence" value="ECO:0007669"/>
    <property type="project" value="UniProtKB-KW"/>
</dbReference>
<evidence type="ECO:0008006" key="16">
    <source>
        <dbReference type="Google" id="ProtNLM"/>
    </source>
</evidence>
<dbReference type="GeneID" id="34517751"/>
<dbReference type="InterPro" id="IPR037765">
    <property type="entry name" value="C2B_Tricalbin"/>
</dbReference>
<keyword evidence="10" id="KW-0472">Membrane</keyword>
<feature type="region of interest" description="Disordered" evidence="11">
    <location>
        <begin position="1"/>
        <end position="66"/>
    </location>
</feature>
<feature type="domain" description="C2" evidence="12">
    <location>
        <begin position="363"/>
        <end position="488"/>
    </location>
</feature>
<organism evidence="14 15">
    <name type="scientific">Kuraishia capsulata CBS 1993</name>
    <dbReference type="NCBI Taxonomy" id="1382522"/>
    <lineage>
        <taxon>Eukaryota</taxon>
        <taxon>Fungi</taxon>
        <taxon>Dikarya</taxon>
        <taxon>Ascomycota</taxon>
        <taxon>Saccharomycotina</taxon>
        <taxon>Pichiomycetes</taxon>
        <taxon>Pichiales</taxon>
        <taxon>Pichiaceae</taxon>
        <taxon>Kuraishia</taxon>
    </lineage>
</organism>
<dbReference type="CDD" id="cd04045">
    <property type="entry name" value="C2C_Tricalbin-like"/>
    <property type="match status" value="1"/>
</dbReference>
<protein>
    <recommendedName>
        <fullName evidence="16">Tricalbin</fullName>
    </recommendedName>
</protein>
<keyword evidence="8" id="KW-0445">Lipid transport</keyword>
<keyword evidence="2" id="KW-0813">Transport</keyword>
<dbReference type="CDD" id="cd04044">
    <property type="entry name" value="C2A_Tricalbin-like"/>
    <property type="match status" value="1"/>
</dbReference>
<reference evidence="14" key="1">
    <citation type="submission" date="2013-12" db="EMBL/GenBank/DDBJ databases">
        <authorList>
            <person name="Genoscope - CEA"/>
        </authorList>
    </citation>
    <scope>NUCLEOTIDE SEQUENCE</scope>
    <source>
        <strain evidence="14">CBS 1993</strain>
    </source>
</reference>
<keyword evidence="4" id="KW-0812">Transmembrane</keyword>
<evidence type="ECO:0000256" key="6">
    <source>
        <dbReference type="ARBA" id="ARBA00022824"/>
    </source>
</evidence>
<keyword evidence="9" id="KW-0446">Lipid-binding</keyword>
<evidence type="ECO:0000256" key="1">
    <source>
        <dbReference type="ARBA" id="ARBA00004586"/>
    </source>
</evidence>
<dbReference type="GO" id="GO:0061817">
    <property type="term" value="P:endoplasmic reticulum-plasma membrane tethering"/>
    <property type="evidence" value="ECO:0007669"/>
    <property type="project" value="InterPro"/>
</dbReference>
<dbReference type="PROSITE" id="PS50004">
    <property type="entry name" value="C2"/>
    <property type="match status" value="4"/>
</dbReference>
<feature type="domain" description="C2" evidence="12">
    <location>
        <begin position="642"/>
        <end position="756"/>
    </location>
</feature>
<evidence type="ECO:0000256" key="3">
    <source>
        <dbReference type="ARBA" id="ARBA00022553"/>
    </source>
</evidence>
<dbReference type="STRING" id="1382522.W6MFI1"/>
<sequence>MSVAPGQAIAPPKQTSSVNTEDEITQSMQTDNLPSKSIDKESLQKALDKEAAKRKPHTSAHRGWKEVSGWEEQDVLTPDDEVTDMLSRATWIDDYLPDKFYGDWYHTVAILILASFLCWVVGKFKLSVGPVFLITVPAALYYRSSIRKYRSLLRLDAQREFSVHQIESDFESMDWLNTFLDKFWILLEPSISQIVCEQANPILAASPAPAFVKQLWLDTFTMGTKPPRIDKVKTLSRSADDVVVMDWVVSMTPNTLADATVKQLKNKVNQTVIVKAKLFGITFPVVVSDLAFKVNVRVRFRMMTKFPHIKTINVSLVEPPQFDFVAKPFGGNSIFASEVLSFPGLYPFINEMVKKFVGPIVFDPLSFQLNVEQLLAGNAFGSAVGILEVTAKSATGLKGVDTFENTVDPYLTFGFGNTVLGKTKTIDDTYTPVWNEKVNVMLKTVSDPLWIMCYDENDGKKDKLIGAVLYDMEDLMDKNTLKNVKLPLLRNNKPAGELTVDLKFMPALQGATLPDGSYDAPPDLNTGVARFEITEARAFSEDDAKPLSTFVELYLNDELKATSSVVKKTANPTFSAVHEDIITDRSKAKVRVILRDDKKKLVGSRTLRLSDIIDATVVDQPWFPMTKGKGEIKLSGVWSSVAMTGVDGSIGYTEPIGVVRVYIKKATDLRNLDTFGDMDPYVRVLVNSIPKARTPVIENTTNAVYENALWIPVSSPNQRLKIEAMDFEKNQQDRTLGSFDVRLNDFIEKSESGDYIETVGELKESRLISKKGPKGTITYSLAFYPTIPTRSQEEILEEAAIREKKAAAAESESDPKAKKQESSEEDDLDADIYGHKIILPIEKVTDYQQGVFVFSVFDGKFSSSGHVQAFFDDRGYADYVSPVVSAGQSRIATTGDFLVKELDYSTVTFRLTGKPDNHIKKEAYAEVTVPTLQLLRRSYEKPVLLDLSNSNTLRVQCRWIPVNMKELPALDSILNSGELKVRILSASGIPAGDSNGKSDPFIKAYINGEEVHKTKTIKKTLTPVWTNEEFSITLSSRVTSTLRLKCNDWDIGIEQDDKLCEATISLQDIDPVTKSWVEKEIPLFDDDKNPAGSAIIEYQFEPHYVLKLTENSAGINLISGPKAVGAAGTMIIGAGGKVLGTGVGAGAKVLGGATSLFKKKK</sequence>
<dbReference type="EMBL" id="HG793125">
    <property type="protein sequence ID" value="CDK24346.1"/>
    <property type="molecule type" value="Genomic_DNA"/>
</dbReference>
<evidence type="ECO:0000259" key="12">
    <source>
        <dbReference type="PROSITE" id="PS50004"/>
    </source>
</evidence>
<keyword evidence="15" id="KW-1185">Reference proteome</keyword>
<keyword evidence="7" id="KW-1133">Transmembrane helix</keyword>
<feature type="compositionally biased region" description="Polar residues" evidence="11">
    <location>
        <begin position="13"/>
        <end position="35"/>
    </location>
</feature>
<evidence type="ECO:0000256" key="10">
    <source>
        <dbReference type="ARBA" id="ARBA00023136"/>
    </source>
</evidence>
<evidence type="ECO:0000313" key="15">
    <source>
        <dbReference type="Proteomes" id="UP000019384"/>
    </source>
</evidence>
<dbReference type="Pfam" id="PF24920">
    <property type="entry name" value="C2_TCB1"/>
    <property type="match status" value="1"/>
</dbReference>
<dbReference type="GO" id="GO:0071944">
    <property type="term" value="C:cell periphery"/>
    <property type="evidence" value="ECO:0007669"/>
    <property type="project" value="UniProtKB-ARBA"/>
</dbReference>
<dbReference type="InterPro" id="IPR035892">
    <property type="entry name" value="C2_domain_sf"/>
</dbReference>
<dbReference type="CDD" id="cd04052">
    <property type="entry name" value="C2B_Tricalbin-like"/>
    <property type="match status" value="1"/>
</dbReference>
<evidence type="ECO:0000256" key="9">
    <source>
        <dbReference type="ARBA" id="ARBA00023121"/>
    </source>
</evidence>
<evidence type="ECO:0000256" key="7">
    <source>
        <dbReference type="ARBA" id="ARBA00022989"/>
    </source>
</evidence>
<evidence type="ECO:0000256" key="4">
    <source>
        <dbReference type="ARBA" id="ARBA00022692"/>
    </source>
</evidence>
<dbReference type="SUPFAM" id="SSF49562">
    <property type="entry name" value="C2 domain (Calcium/lipid-binding domain, CaLB)"/>
    <property type="match status" value="4"/>
</dbReference>
<dbReference type="InterPro" id="IPR031468">
    <property type="entry name" value="SMP_LBD"/>
</dbReference>
<feature type="domain" description="C2" evidence="12">
    <location>
        <begin position="956"/>
        <end position="1081"/>
    </location>
</feature>
<feature type="compositionally biased region" description="Basic and acidic residues" evidence="11">
    <location>
        <begin position="802"/>
        <end position="822"/>
    </location>
</feature>
<feature type="compositionally biased region" description="Basic and acidic residues" evidence="11">
    <location>
        <begin position="37"/>
        <end position="53"/>
    </location>
</feature>
<keyword evidence="5" id="KW-0677">Repeat</keyword>
<dbReference type="InterPro" id="IPR056910">
    <property type="entry name" value="TCB1-3_C2"/>
</dbReference>
<evidence type="ECO:0000256" key="5">
    <source>
        <dbReference type="ARBA" id="ARBA00022737"/>
    </source>
</evidence>
<comment type="subcellular location">
    <subcellularLocation>
        <location evidence="1">Endoplasmic reticulum membrane</location>
    </subcellularLocation>
</comment>
<keyword evidence="3" id="KW-0597">Phosphoprotein</keyword>
<name>W6MFI1_9ASCO</name>